<dbReference type="PANTHER" id="PTHR15583">
    <property type="entry name" value="INTERLEUKIN-17 RECEPTOR"/>
    <property type="match status" value="1"/>
</dbReference>
<dbReference type="OrthoDB" id="10045365at2759"/>
<keyword evidence="5 12" id="KW-0732">Signal</keyword>
<dbReference type="AlphaFoldDB" id="A0A9D3TGF8"/>
<proteinExistence type="predicted"/>
<evidence type="ECO:0000256" key="6">
    <source>
        <dbReference type="ARBA" id="ARBA00022989"/>
    </source>
</evidence>
<protein>
    <recommendedName>
        <fullName evidence="13">SEFIR domain-containing protein</fullName>
    </recommendedName>
</protein>
<evidence type="ECO:0000256" key="3">
    <source>
        <dbReference type="ARBA" id="ARBA00022475"/>
    </source>
</evidence>
<evidence type="ECO:0000256" key="4">
    <source>
        <dbReference type="ARBA" id="ARBA00022692"/>
    </source>
</evidence>
<comment type="subcellular location">
    <subcellularLocation>
        <location evidence="1">Cell membrane</location>
        <topology evidence="1">Single-pass membrane protein</topology>
    </subcellularLocation>
    <subcellularLocation>
        <location evidence="2">Membrane</location>
        <topology evidence="2">Single-pass type I membrane protein</topology>
    </subcellularLocation>
</comment>
<keyword evidence="10" id="KW-0395">Inflammatory response</keyword>
<keyword evidence="7 11" id="KW-0472">Membrane</keyword>
<feature type="chain" id="PRO_5038427290" description="SEFIR domain-containing protein" evidence="12">
    <location>
        <begin position="22"/>
        <end position="669"/>
    </location>
</feature>
<keyword evidence="3" id="KW-1003">Cell membrane</keyword>
<evidence type="ECO:0000256" key="1">
    <source>
        <dbReference type="ARBA" id="ARBA00004162"/>
    </source>
</evidence>
<sequence length="669" mass="74300">MTIQWWQLAAGLVSLSQFVSAVALDKIEWDQNRVICAQGLINCRVRDEVLRGPDFGSVDVSRLELQAFLCCKDQACKPCVKIQAHFTITGLHDNRDMSGDGDDDEEKEAEEEDVSVSLCYSIPGSIPSCKRIEFKVPTSALVNQNNTEIWVSLLVSETVYFGSLLLVSVKSLNQTITVPLEKEVCSPELRGYMEECDIPRLRTVIDWKRGVASLKLDAHNMDSKPRLCLKFGENGSCMPQQLNQTEFTFSLNSVTSCLCFEVRKTGALLGSMGCPFENYSEFQRNTWDRVQVSMVPAQTNSEEVALAWNLTAPCRLKAELWLCRMGAWGGAGEYCREVEGSRQRLEDESRTWQENSQGYWIQGDYADIVPHPSLCVLVKVRGKDSTLGPWCPFSTPRRRWALPALISMILICVAVLGACLLHNSLKSWVRGWFKDDSIKGAMKGGQVLLLCPPDVDPTLSNLVNRLGSSLSTLGFKVTLDLWSRSELCALGPVPWLHAQLDQLQREGGRAVLILTRTAWERAAQWSRERDTAKDRTSPYSDVFSASLSCILADYLQGGTGERFILTHFESLPSLTTEKGGVEPEVLCGLRRYSLPSQARGFLQELAAPSCGHHFPQFIGLRASSRALKTGLWGSEALGVCQDSMDAKESAPLQGCHVLHTSRGEAMHCV</sequence>
<evidence type="ECO:0000256" key="11">
    <source>
        <dbReference type="SAM" id="Phobius"/>
    </source>
</evidence>
<dbReference type="PANTHER" id="PTHR15583:SF12">
    <property type="entry name" value="INTERLEUKIN-17 RECEPTOR C"/>
    <property type="match status" value="1"/>
</dbReference>
<dbReference type="GO" id="GO:0006954">
    <property type="term" value="P:inflammatory response"/>
    <property type="evidence" value="ECO:0007669"/>
    <property type="project" value="UniProtKB-KW"/>
</dbReference>
<dbReference type="InterPro" id="IPR027841">
    <property type="entry name" value="IL-17_rcpt_C/E_N"/>
</dbReference>
<evidence type="ECO:0000256" key="5">
    <source>
        <dbReference type="ARBA" id="ARBA00022729"/>
    </source>
</evidence>
<organism evidence="14 15">
    <name type="scientific">Megalops atlanticus</name>
    <name type="common">Tarpon</name>
    <name type="synonym">Clupea gigantea</name>
    <dbReference type="NCBI Taxonomy" id="7932"/>
    <lineage>
        <taxon>Eukaryota</taxon>
        <taxon>Metazoa</taxon>
        <taxon>Chordata</taxon>
        <taxon>Craniata</taxon>
        <taxon>Vertebrata</taxon>
        <taxon>Euteleostomi</taxon>
        <taxon>Actinopterygii</taxon>
        <taxon>Neopterygii</taxon>
        <taxon>Teleostei</taxon>
        <taxon>Elopiformes</taxon>
        <taxon>Megalopidae</taxon>
        <taxon>Megalops</taxon>
    </lineage>
</organism>
<keyword evidence="6 11" id="KW-1133">Transmembrane helix</keyword>
<dbReference type="Pfam" id="PF08357">
    <property type="entry name" value="SEFIR"/>
    <property type="match status" value="1"/>
</dbReference>
<dbReference type="GO" id="GO:0005886">
    <property type="term" value="C:plasma membrane"/>
    <property type="evidence" value="ECO:0007669"/>
    <property type="project" value="UniProtKB-SubCell"/>
</dbReference>
<keyword evidence="4 11" id="KW-0812">Transmembrane</keyword>
<evidence type="ECO:0000256" key="2">
    <source>
        <dbReference type="ARBA" id="ARBA00004479"/>
    </source>
</evidence>
<gene>
    <name evidence="14" type="ORF">MATL_G00073860</name>
</gene>
<feature type="transmembrane region" description="Helical" evidence="11">
    <location>
        <begin position="400"/>
        <end position="421"/>
    </location>
</feature>
<evidence type="ECO:0000256" key="8">
    <source>
        <dbReference type="ARBA" id="ARBA00023170"/>
    </source>
</evidence>
<evidence type="ECO:0000259" key="13">
    <source>
        <dbReference type="PROSITE" id="PS51534"/>
    </source>
</evidence>
<evidence type="ECO:0000256" key="12">
    <source>
        <dbReference type="SAM" id="SignalP"/>
    </source>
</evidence>
<reference evidence="14" key="1">
    <citation type="submission" date="2021-01" db="EMBL/GenBank/DDBJ databases">
        <authorList>
            <person name="Zahm M."/>
            <person name="Roques C."/>
            <person name="Cabau C."/>
            <person name="Klopp C."/>
            <person name="Donnadieu C."/>
            <person name="Jouanno E."/>
            <person name="Lampietro C."/>
            <person name="Louis A."/>
            <person name="Herpin A."/>
            <person name="Echchiki A."/>
            <person name="Berthelot C."/>
            <person name="Parey E."/>
            <person name="Roest-Crollius H."/>
            <person name="Braasch I."/>
            <person name="Postlethwait J."/>
            <person name="Bobe J."/>
            <person name="Montfort J."/>
            <person name="Bouchez O."/>
            <person name="Begum T."/>
            <person name="Mejri S."/>
            <person name="Adams A."/>
            <person name="Chen W.-J."/>
            <person name="Guiguen Y."/>
        </authorList>
    </citation>
    <scope>NUCLEOTIDE SEQUENCE</scope>
    <source>
        <strain evidence="14">YG-15Mar2019-1</strain>
        <tissue evidence="14">Brain</tissue>
    </source>
</reference>
<dbReference type="Pfam" id="PF15037">
    <property type="entry name" value="IL17_R_N"/>
    <property type="match status" value="1"/>
</dbReference>
<keyword evidence="8" id="KW-0675">Receptor</keyword>
<dbReference type="InterPro" id="IPR039465">
    <property type="entry name" value="IL-17_rcpt-like"/>
</dbReference>
<comment type="caution">
    <text evidence="14">The sequence shown here is derived from an EMBL/GenBank/DDBJ whole genome shotgun (WGS) entry which is preliminary data.</text>
</comment>
<feature type="domain" description="SEFIR" evidence="13">
    <location>
        <begin position="444"/>
        <end position="603"/>
    </location>
</feature>
<keyword evidence="9" id="KW-0325">Glycoprotein</keyword>
<dbReference type="GO" id="GO:0030368">
    <property type="term" value="F:interleukin-17 receptor activity"/>
    <property type="evidence" value="ECO:0007669"/>
    <property type="project" value="InterPro"/>
</dbReference>
<name>A0A9D3TGF8_MEGAT</name>
<evidence type="ECO:0000256" key="7">
    <source>
        <dbReference type="ARBA" id="ARBA00023136"/>
    </source>
</evidence>
<evidence type="ECO:0000256" key="9">
    <source>
        <dbReference type="ARBA" id="ARBA00023180"/>
    </source>
</evidence>
<dbReference type="InterPro" id="IPR013568">
    <property type="entry name" value="SEFIR_dom"/>
</dbReference>
<keyword evidence="15" id="KW-1185">Reference proteome</keyword>
<dbReference type="Gene3D" id="3.40.50.11530">
    <property type="match status" value="1"/>
</dbReference>
<dbReference type="EMBL" id="JAFDVH010000005">
    <property type="protein sequence ID" value="KAG7477845.1"/>
    <property type="molecule type" value="Genomic_DNA"/>
</dbReference>
<dbReference type="PROSITE" id="PS51534">
    <property type="entry name" value="SEFIR"/>
    <property type="match status" value="1"/>
</dbReference>
<evidence type="ECO:0000313" key="14">
    <source>
        <dbReference type="EMBL" id="KAG7477845.1"/>
    </source>
</evidence>
<dbReference type="Proteomes" id="UP001046870">
    <property type="component" value="Chromosome 5"/>
</dbReference>
<evidence type="ECO:0000256" key="10">
    <source>
        <dbReference type="ARBA" id="ARBA00023198"/>
    </source>
</evidence>
<accession>A0A9D3TGF8</accession>
<evidence type="ECO:0000313" key="15">
    <source>
        <dbReference type="Proteomes" id="UP001046870"/>
    </source>
</evidence>
<feature type="signal peptide" evidence="12">
    <location>
        <begin position="1"/>
        <end position="21"/>
    </location>
</feature>